<reference evidence="2 3" key="1">
    <citation type="journal article" date="2016" name="Nat. Commun.">
        <title>Thousands of microbial genomes shed light on interconnected biogeochemical processes in an aquifer system.</title>
        <authorList>
            <person name="Anantharaman K."/>
            <person name="Brown C.T."/>
            <person name="Hug L.A."/>
            <person name="Sharon I."/>
            <person name="Castelle C.J."/>
            <person name="Probst A.J."/>
            <person name="Thomas B.C."/>
            <person name="Singh A."/>
            <person name="Wilkins M.J."/>
            <person name="Karaoz U."/>
            <person name="Brodie E.L."/>
            <person name="Williams K.H."/>
            <person name="Hubbard S.S."/>
            <person name="Banfield J.F."/>
        </authorList>
    </citation>
    <scope>NUCLEOTIDE SEQUENCE [LARGE SCALE GENOMIC DNA]</scope>
</reference>
<evidence type="ECO:0000313" key="2">
    <source>
        <dbReference type="EMBL" id="OGY17273.1"/>
    </source>
</evidence>
<feature type="transmembrane region" description="Helical" evidence="1">
    <location>
        <begin position="20"/>
        <end position="39"/>
    </location>
</feature>
<proteinExistence type="predicted"/>
<dbReference type="Proteomes" id="UP000179069">
    <property type="component" value="Unassembled WGS sequence"/>
</dbReference>
<sequence>MVMILTKKARGESGQTLVEILVAIAMVVLVLVAVVGRSVDSVRNSIFSRNEILATRFAQEGIEWGRSQRDRLGWNAFVAALDSNPVTYCVLDLSQQIEVLGSGACTGTISGTVFTREVSLSYQDEPNPNGDFVDVTVTVSWTDRIGDHTSNLGTRLSQWIK</sequence>
<name>A0A1G1VPH6_9BACT</name>
<dbReference type="AlphaFoldDB" id="A0A1G1VPH6"/>
<protein>
    <recommendedName>
        <fullName evidence="4">Prepilin-type N-terminal cleavage/methylation domain-containing protein</fullName>
    </recommendedName>
</protein>
<evidence type="ECO:0000256" key="1">
    <source>
        <dbReference type="SAM" id="Phobius"/>
    </source>
</evidence>
<evidence type="ECO:0008006" key="4">
    <source>
        <dbReference type="Google" id="ProtNLM"/>
    </source>
</evidence>
<accession>A0A1G1VPH6</accession>
<dbReference type="EMBL" id="MHCI01000004">
    <property type="protein sequence ID" value="OGY17273.1"/>
    <property type="molecule type" value="Genomic_DNA"/>
</dbReference>
<organism evidence="2 3">
    <name type="scientific">Candidatus Chisholmbacteria bacterium RIFCSPHIGHO2_01_FULL_49_18</name>
    <dbReference type="NCBI Taxonomy" id="1797590"/>
    <lineage>
        <taxon>Bacteria</taxon>
        <taxon>Candidatus Chisholmiibacteriota</taxon>
    </lineage>
</organism>
<comment type="caution">
    <text evidence="2">The sequence shown here is derived from an EMBL/GenBank/DDBJ whole genome shotgun (WGS) entry which is preliminary data.</text>
</comment>
<evidence type="ECO:0000313" key="3">
    <source>
        <dbReference type="Proteomes" id="UP000179069"/>
    </source>
</evidence>
<gene>
    <name evidence="2" type="ORF">A2785_02560</name>
</gene>
<keyword evidence="1" id="KW-0812">Transmembrane</keyword>
<keyword evidence="1" id="KW-0472">Membrane</keyword>
<keyword evidence="1" id="KW-1133">Transmembrane helix</keyword>